<name>A0AA39TPF1_ARMTA</name>
<feature type="region of interest" description="Disordered" evidence="1">
    <location>
        <begin position="365"/>
        <end position="418"/>
    </location>
</feature>
<dbReference type="EMBL" id="JAUEPS010000004">
    <property type="protein sequence ID" value="KAK0465987.1"/>
    <property type="molecule type" value="Genomic_DNA"/>
</dbReference>
<feature type="compositionally biased region" description="Low complexity" evidence="1">
    <location>
        <begin position="143"/>
        <end position="160"/>
    </location>
</feature>
<organism evidence="2 3">
    <name type="scientific">Armillaria tabescens</name>
    <name type="common">Ringless honey mushroom</name>
    <name type="synonym">Agaricus tabescens</name>
    <dbReference type="NCBI Taxonomy" id="1929756"/>
    <lineage>
        <taxon>Eukaryota</taxon>
        <taxon>Fungi</taxon>
        <taxon>Dikarya</taxon>
        <taxon>Basidiomycota</taxon>
        <taxon>Agaricomycotina</taxon>
        <taxon>Agaricomycetes</taxon>
        <taxon>Agaricomycetidae</taxon>
        <taxon>Agaricales</taxon>
        <taxon>Marasmiineae</taxon>
        <taxon>Physalacriaceae</taxon>
        <taxon>Desarmillaria</taxon>
    </lineage>
</organism>
<proteinExistence type="predicted"/>
<sequence length="418" mass="47822">MEEDDGQRRAALLREHLENTIEAARQYASNRTMSSEEGLGELAQTLIYELTTFVSPEKTLSTELMIRRVYNKQEKMEKKMEQFEGMQIGLDRRERKSSEEQMEQVRASLPIQDYAAITATTPRGGNTAKAPTLRYAAKPARPVKPTAQTNTTTTKPVNPNKVYNPCRMVVRALELPIDYERPRPEMVAIRVNEELAKHEETKAFVVVHVRFNANNSCILNLRSDQQATDLEPHTNIFKHVVFPGRETVEAYPDEKWFSVHICGVRTGIIDGPDGDGIRSAEEVRRELMAKNPDLRGRTIRAFRWVRPEGKLLEEGKYASSVVVSFEKEEDARYMTEERRNVSLYWVSSIVKEFTDKPPVIQCRGMPGISPKSSLQSRGQVPTMCRRPPRERPCREVLTVHTSKSSSSRKRRDSTDMHT</sequence>
<accession>A0AA39TPF1</accession>
<keyword evidence="3" id="KW-1185">Reference proteome</keyword>
<gene>
    <name evidence="2" type="ORF">EV420DRAFT_805153</name>
</gene>
<dbReference type="RefSeq" id="XP_060336814.1">
    <property type="nucleotide sequence ID" value="XM_060483529.1"/>
</dbReference>
<dbReference type="Proteomes" id="UP001175211">
    <property type="component" value="Unassembled WGS sequence"/>
</dbReference>
<comment type="caution">
    <text evidence="2">The sequence shown here is derived from an EMBL/GenBank/DDBJ whole genome shotgun (WGS) entry which is preliminary data.</text>
</comment>
<feature type="compositionally biased region" description="Polar residues" evidence="1">
    <location>
        <begin position="370"/>
        <end position="379"/>
    </location>
</feature>
<evidence type="ECO:0000256" key="1">
    <source>
        <dbReference type="SAM" id="MobiDB-lite"/>
    </source>
</evidence>
<evidence type="ECO:0000313" key="3">
    <source>
        <dbReference type="Proteomes" id="UP001175211"/>
    </source>
</evidence>
<dbReference type="GeneID" id="85367077"/>
<feature type="region of interest" description="Disordered" evidence="1">
    <location>
        <begin position="139"/>
        <end position="160"/>
    </location>
</feature>
<evidence type="ECO:0000313" key="2">
    <source>
        <dbReference type="EMBL" id="KAK0465987.1"/>
    </source>
</evidence>
<reference evidence="2" key="1">
    <citation type="submission" date="2023-06" db="EMBL/GenBank/DDBJ databases">
        <authorList>
            <consortium name="Lawrence Berkeley National Laboratory"/>
            <person name="Ahrendt S."/>
            <person name="Sahu N."/>
            <person name="Indic B."/>
            <person name="Wong-Bajracharya J."/>
            <person name="Merenyi Z."/>
            <person name="Ke H.-M."/>
            <person name="Monk M."/>
            <person name="Kocsube S."/>
            <person name="Drula E."/>
            <person name="Lipzen A."/>
            <person name="Balint B."/>
            <person name="Henrissat B."/>
            <person name="Andreopoulos B."/>
            <person name="Martin F.M."/>
            <person name="Harder C.B."/>
            <person name="Rigling D."/>
            <person name="Ford K.L."/>
            <person name="Foster G.D."/>
            <person name="Pangilinan J."/>
            <person name="Papanicolaou A."/>
            <person name="Barry K."/>
            <person name="LaButti K."/>
            <person name="Viragh M."/>
            <person name="Koriabine M."/>
            <person name="Yan M."/>
            <person name="Riley R."/>
            <person name="Champramary S."/>
            <person name="Plett K.L."/>
            <person name="Tsai I.J."/>
            <person name="Slot J."/>
            <person name="Sipos G."/>
            <person name="Plett J."/>
            <person name="Nagy L.G."/>
            <person name="Grigoriev I.V."/>
        </authorList>
    </citation>
    <scope>NUCLEOTIDE SEQUENCE</scope>
    <source>
        <strain evidence="2">CCBAS 213</strain>
    </source>
</reference>
<dbReference type="AlphaFoldDB" id="A0AA39TPF1"/>
<protein>
    <submittedName>
        <fullName evidence="2">Uncharacterized protein</fullName>
    </submittedName>
</protein>